<keyword evidence="11" id="KW-1185">Reference proteome</keyword>
<dbReference type="EMBL" id="JBHTGP010000016">
    <property type="protein sequence ID" value="MFD0689098.1"/>
    <property type="molecule type" value="Genomic_DNA"/>
</dbReference>
<proteinExistence type="predicted"/>
<protein>
    <submittedName>
        <fullName evidence="10">Endonuclease/exonuclease/phosphatase family protein</fullName>
    </submittedName>
</protein>
<organism evidence="10 11">
    <name type="scientific">Actinomadura fibrosa</name>
    <dbReference type="NCBI Taxonomy" id="111802"/>
    <lineage>
        <taxon>Bacteria</taxon>
        <taxon>Bacillati</taxon>
        <taxon>Actinomycetota</taxon>
        <taxon>Actinomycetes</taxon>
        <taxon>Streptosporangiales</taxon>
        <taxon>Thermomonosporaceae</taxon>
        <taxon>Actinomadura</taxon>
    </lineage>
</organism>
<evidence type="ECO:0000256" key="7">
    <source>
        <dbReference type="ARBA" id="ARBA00022842"/>
    </source>
</evidence>
<dbReference type="Proteomes" id="UP001597063">
    <property type="component" value="Unassembled WGS sequence"/>
</dbReference>
<keyword evidence="10" id="KW-0255">Endonuclease</keyword>
<sequence>MGGTITVTGTRRRLRYLVAAFGVLALTVQVALTAQVALTSPEAQASTDLKFWHFNMCGNKCWEDPQNEHNYLPGTDSRGEVTVRAAQIVESISNYGPDIVTLNEVCYSQYRAIRAALIARGYHATYASSGKGTGGACDNYDDSVGRKFGMALFSKQSATREPYDIGTPEHPNRLLCSDTAIGSRAVKACSVHLGAKDKEERALQASKLAAMASEWHKDKPVVLMGDFNAEPTEDVMGKFYDHSGGTGIFHEADESDPAYSEDWPAGAVRGRSGEITFTTDRTDPPTVKKIDYIFLSAADFKAVEGDSLYGGQRRTSDHRVYRGGATWQ</sequence>
<evidence type="ECO:0000256" key="4">
    <source>
        <dbReference type="ARBA" id="ARBA00022723"/>
    </source>
</evidence>
<dbReference type="Gene3D" id="3.60.10.10">
    <property type="entry name" value="Endonuclease/exonuclease/phosphatase"/>
    <property type="match status" value="1"/>
</dbReference>
<evidence type="ECO:0000256" key="5">
    <source>
        <dbReference type="ARBA" id="ARBA00022763"/>
    </source>
</evidence>
<dbReference type="PANTHER" id="PTHR15822:SF4">
    <property type="entry name" value="TYROSYL-DNA PHOSPHODIESTERASE 2"/>
    <property type="match status" value="1"/>
</dbReference>
<keyword evidence="6" id="KW-0378">Hydrolase</keyword>
<comment type="caution">
    <text evidence="10">The sequence shown here is derived from an EMBL/GenBank/DDBJ whole genome shotgun (WGS) entry which is preliminary data.</text>
</comment>
<keyword evidence="7" id="KW-0460">Magnesium</keyword>
<evidence type="ECO:0000256" key="2">
    <source>
        <dbReference type="ARBA" id="ARBA00001946"/>
    </source>
</evidence>
<comment type="cofactor">
    <cofactor evidence="2">
        <name>Mg(2+)</name>
        <dbReference type="ChEBI" id="CHEBI:18420"/>
    </cofactor>
</comment>
<feature type="domain" description="Endonuclease/exonuclease/phosphatase" evidence="9">
    <location>
        <begin position="82"/>
        <end position="318"/>
    </location>
</feature>
<evidence type="ECO:0000259" key="9">
    <source>
        <dbReference type="Pfam" id="PF03372"/>
    </source>
</evidence>
<evidence type="ECO:0000256" key="3">
    <source>
        <dbReference type="ARBA" id="ARBA00022722"/>
    </source>
</evidence>
<keyword evidence="3" id="KW-0540">Nuclease</keyword>
<evidence type="ECO:0000313" key="10">
    <source>
        <dbReference type="EMBL" id="MFD0689098.1"/>
    </source>
</evidence>
<evidence type="ECO:0000256" key="8">
    <source>
        <dbReference type="ARBA" id="ARBA00023204"/>
    </source>
</evidence>
<dbReference type="Pfam" id="PF03372">
    <property type="entry name" value="Exo_endo_phos"/>
    <property type="match status" value="1"/>
</dbReference>
<evidence type="ECO:0000256" key="1">
    <source>
        <dbReference type="ARBA" id="ARBA00001936"/>
    </source>
</evidence>
<name>A0ABW2XUF4_9ACTN</name>
<gene>
    <name evidence="10" type="ORF">ACFQZM_31725</name>
</gene>
<keyword evidence="4" id="KW-0479">Metal-binding</keyword>
<comment type="cofactor">
    <cofactor evidence="1">
        <name>Mn(2+)</name>
        <dbReference type="ChEBI" id="CHEBI:29035"/>
    </cofactor>
</comment>
<dbReference type="InterPro" id="IPR051547">
    <property type="entry name" value="TDP2-like"/>
</dbReference>
<dbReference type="GO" id="GO:0004519">
    <property type="term" value="F:endonuclease activity"/>
    <property type="evidence" value="ECO:0007669"/>
    <property type="project" value="UniProtKB-KW"/>
</dbReference>
<accession>A0ABW2XUF4</accession>
<evidence type="ECO:0000256" key="6">
    <source>
        <dbReference type="ARBA" id="ARBA00022801"/>
    </source>
</evidence>
<dbReference type="InterPro" id="IPR005135">
    <property type="entry name" value="Endo/exonuclease/phosphatase"/>
</dbReference>
<dbReference type="InterPro" id="IPR036691">
    <property type="entry name" value="Endo/exonu/phosph_ase_sf"/>
</dbReference>
<reference evidence="11" key="1">
    <citation type="journal article" date="2019" name="Int. J. Syst. Evol. Microbiol.">
        <title>The Global Catalogue of Microorganisms (GCM) 10K type strain sequencing project: providing services to taxonomists for standard genome sequencing and annotation.</title>
        <authorList>
            <consortium name="The Broad Institute Genomics Platform"/>
            <consortium name="The Broad Institute Genome Sequencing Center for Infectious Disease"/>
            <person name="Wu L."/>
            <person name="Ma J."/>
        </authorList>
    </citation>
    <scope>NUCLEOTIDE SEQUENCE [LARGE SCALE GENOMIC DNA]</scope>
    <source>
        <strain evidence="11">JCM 9371</strain>
    </source>
</reference>
<dbReference type="SUPFAM" id="SSF56219">
    <property type="entry name" value="DNase I-like"/>
    <property type="match status" value="1"/>
</dbReference>
<evidence type="ECO:0000313" key="11">
    <source>
        <dbReference type="Proteomes" id="UP001597063"/>
    </source>
</evidence>
<keyword evidence="5" id="KW-0227">DNA damage</keyword>
<dbReference type="PANTHER" id="PTHR15822">
    <property type="entry name" value="TRAF AND TNF RECEPTOR-ASSOCIATED PROTEIN"/>
    <property type="match status" value="1"/>
</dbReference>
<keyword evidence="8" id="KW-0234">DNA repair</keyword>
<dbReference type="RefSeq" id="WP_131762272.1">
    <property type="nucleotide sequence ID" value="NZ_CAACUY010000220.1"/>
</dbReference>